<proteinExistence type="predicted"/>
<accession>A0A1G2TV74</accession>
<name>A0A1G2TV74_9BACT</name>
<gene>
    <name evidence="1" type="ORF">A3A90_00085</name>
</gene>
<evidence type="ECO:0000313" key="1">
    <source>
        <dbReference type="EMBL" id="OHB01235.1"/>
    </source>
</evidence>
<dbReference type="EMBL" id="MHWA01000018">
    <property type="protein sequence ID" value="OHB01235.1"/>
    <property type="molecule type" value="Genomic_DNA"/>
</dbReference>
<reference evidence="1 2" key="1">
    <citation type="journal article" date="2016" name="Nat. Commun.">
        <title>Thousands of microbial genomes shed light on interconnected biogeochemical processes in an aquifer system.</title>
        <authorList>
            <person name="Anantharaman K."/>
            <person name="Brown C.T."/>
            <person name="Hug L.A."/>
            <person name="Sharon I."/>
            <person name="Castelle C.J."/>
            <person name="Probst A.J."/>
            <person name="Thomas B.C."/>
            <person name="Singh A."/>
            <person name="Wilkins M.J."/>
            <person name="Karaoz U."/>
            <person name="Brodie E.L."/>
            <person name="Williams K.H."/>
            <person name="Hubbard S.S."/>
            <person name="Banfield J.F."/>
        </authorList>
    </citation>
    <scope>NUCLEOTIDE SEQUENCE [LARGE SCALE GENOMIC DNA]</scope>
</reference>
<evidence type="ECO:0000313" key="2">
    <source>
        <dbReference type="Proteomes" id="UP000178404"/>
    </source>
</evidence>
<protein>
    <submittedName>
        <fullName evidence="1">Uncharacterized protein</fullName>
    </submittedName>
</protein>
<sequence>MEGLKKKIEETIETEPLKEFNLKFVGVGADKAVFETSRSERKLIKVSMFILKRKISELLRGINTDKIK</sequence>
<dbReference type="AlphaFoldDB" id="A0A1G2TV74"/>
<organism evidence="1 2">
    <name type="scientific">Candidatus Zambryskibacteria bacterium RIFCSPLOWO2_01_FULL_35_19</name>
    <dbReference type="NCBI Taxonomy" id="1802757"/>
    <lineage>
        <taxon>Bacteria</taxon>
        <taxon>Candidatus Zambryskiibacteriota</taxon>
    </lineage>
</organism>
<comment type="caution">
    <text evidence="1">The sequence shown here is derived from an EMBL/GenBank/DDBJ whole genome shotgun (WGS) entry which is preliminary data.</text>
</comment>
<dbReference type="Proteomes" id="UP000178404">
    <property type="component" value="Unassembled WGS sequence"/>
</dbReference>